<keyword evidence="3 8" id="KW-0436">Ligase</keyword>
<accession>A0A1D4I348</accession>
<evidence type="ECO:0000313" key="10">
    <source>
        <dbReference type="Proteomes" id="UP000095768"/>
    </source>
</evidence>
<dbReference type="PANTHER" id="PTHR43201:SF5">
    <property type="entry name" value="MEDIUM-CHAIN ACYL-COA LIGASE ACSF2, MITOCHONDRIAL"/>
    <property type="match status" value="1"/>
</dbReference>
<dbReference type="OrthoDB" id="9757771at2"/>
<organism evidence="8 10">
    <name type="scientific">Staphylococcus caeli</name>
    <dbReference type="NCBI Taxonomy" id="2201815"/>
    <lineage>
        <taxon>Bacteria</taxon>
        <taxon>Bacillati</taxon>
        <taxon>Bacillota</taxon>
        <taxon>Bacilli</taxon>
        <taxon>Bacillales</taxon>
        <taxon>Staphylococcaceae</taxon>
        <taxon>Staphylococcus</taxon>
    </lineage>
</organism>
<dbReference type="RefSeq" id="WP_069994241.1">
    <property type="nucleotide sequence ID" value="NZ_FMPG01000001.1"/>
</dbReference>
<dbReference type="EMBL" id="FMPG01000001">
    <property type="protein sequence ID" value="SCS43944.1"/>
    <property type="molecule type" value="Genomic_DNA"/>
</dbReference>
<dbReference type="Pfam" id="PF13193">
    <property type="entry name" value="AMP-binding_C"/>
    <property type="match status" value="1"/>
</dbReference>
<name>A0A1D4I348_9STAP</name>
<evidence type="ECO:0000256" key="4">
    <source>
        <dbReference type="ARBA" id="ARBA00032875"/>
    </source>
</evidence>
<feature type="domain" description="AMP-binding enzyme C-terminal" evidence="6">
    <location>
        <begin position="367"/>
        <end position="440"/>
    </location>
</feature>
<sequence length="455" mass="51897">MPKLLDQIQYFSKIAPNRNALCFGAECVTYKQLNDEIKRLEIQLAQIPKRCFVGIVVQQPRMTMVLYLALLNSGCVPCVIDVRWSQKQIDQIVAQYGIPYLINDELEVTSTHAVQHKLEWHHDLLHIGFTSGTTGLPKAYYRGERSWLISYEMTEALMEEKVDTLVAPGPLSHSLSLFVCVFALYSGRSFIGQEQFDGRLLLETIHQELQENTSALFVVPTMLVSCFVSHQVTRQLRYVFTTGDKLSDSVREQVQLHFPRALLIEFFGTSEASFISYNYNNEAPAASVGKPFSNVEIQLNQPDSQGIGQLNIRSNMTFNGYVLNQYKEVDWINVGDFASIDQHGYLYLHGRQHDRMIIGGRNVYPSEIERVAQIYPELDEVVVLSEPHSKFGEIAVLLYVGETNISKKEIKSFLSNHLAKYQIPSKIIKIQQMSYTQSGKIARSTMKKRYLKGEF</sequence>
<gene>
    <name evidence="8" type="primary">menE_2</name>
    <name evidence="7" type="synonym">menE_1</name>
    <name evidence="8" type="ORF">SAMEA2297795_00536</name>
    <name evidence="7" type="ORF">SAMEA2297796_00089</name>
</gene>
<dbReference type="SUPFAM" id="SSF56801">
    <property type="entry name" value="Acetyl-CoA synthetase-like"/>
    <property type="match status" value="1"/>
</dbReference>
<dbReference type="Proteomes" id="UP000095412">
    <property type="component" value="Unassembled WGS sequence"/>
</dbReference>
<dbReference type="InterPro" id="IPR025110">
    <property type="entry name" value="AMP-bd_C"/>
</dbReference>
<dbReference type="GO" id="GO:0031956">
    <property type="term" value="F:medium-chain fatty acid-CoA ligase activity"/>
    <property type="evidence" value="ECO:0007669"/>
    <property type="project" value="TreeGrafter"/>
</dbReference>
<dbReference type="InterPro" id="IPR042099">
    <property type="entry name" value="ANL_N_sf"/>
</dbReference>
<feature type="domain" description="AMP-dependent synthetase/ligase" evidence="5">
    <location>
        <begin position="116"/>
        <end position="321"/>
    </location>
</feature>
<dbReference type="InterPro" id="IPR045851">
    <property type="entry name" value="AMP-bd_C_sf"/>
</dbReference>
<dbReference type="PANTHER" id="PTHR43201">
    <property type="entry name" value="ACYL-COA SYNTHETASE"/>
    <property type="match status" value="1"/>
</dbReference>
<dbReference type="PROSITE" id="PS00455">
    <property type="entry name" value="AMP_BINDING"/>
    <property type="match status" value="1"/>
</dbReference>
<evidence type="ECO:0000256" key="1">
    <source>
        <dbReference type="ARBA" id="ARBA00006432"/>
    </source>
</evidence>
<comment type="similarity">
    <text evidence="1">Belongs to the ATP-dependent AMP-binding enzyme family.</text>
</comment>
<reference evidence="7 9" key="1">
    <citation type="submission" date="2016-09" db="EMBL/GenBank/DDBJ databases">
        <authorList>
            <consortium name="Pathogen Informatics"/>
            <person name="Sun Q."/>
            <person name="Inoue M."/>
        </authorList>
    </citation>
    <scope>NUCLEOTIDE SEQUENCE [LARGE SCALE GENOMIC DNA]</scope>
    <source>
        <strain evidence="7 9">82C</strain>
    </source>
</reference>
<evidence type="ECO:0000256" key="2">
    <source>
        <dbReference type="ARBA" id="ARBA00017625"/>
    </source>
</evidence>
<evidence type="ECO:0000259" key="6">
    <source>
        <dbReference type="Pfam" id="PF13193"/>
    </source>
</evidence>
<dbReference type="InterPro" id="IPR020845">
    <property type="entry name" value="AMP-binding_CS"/>
</dbReference>
<protein>
    <recommendedName>
        <fullName evidence="2">Putative long chain fatty acid-CoA ligase VraA</fullName>
    </recommendedName>
    <alternativeName>
        <fullName evidence="4">Acyl-CoA synthetase</fullName>
    </alternativeName>
</protein>
<evidence type="ECO:0000259" key="5">
    <source>
        <dbReference type="Pfam" id="PF00501"/>
    </source>
</evidence>
<dbReference type="Gene3D" id="3.30.300.30">
    <property type="match status" value="1"/>
</dbReference>
<dbReference type="InterPro" id="IPR000873">
    <property type="entry name" value="AMP-dep_synth/lig_dom"/>
</dbReference>
<evidence type="ECO:0000313" key="9">
    <source>
        <dbReference type="Proteomes" id="UP000095412"/>
    </source>
</evidence>
<dbReference type="Gene3D" id="3.40.50.12780">
    <property type="entry name" value="N-terminal domain of ligase-like"/>
    <property type="match status" value="1"/>
</dbReference>
<dbReference type="EMBL" id="FMPI01000001">
    <property type="protein sequence ID" value="SCS22058.1"/>
    <property type="molecule type" value="Genomic_DNA"/>
</dbReference>
<keyword evidence="9" id="KW-1185">Reference proteome</keyword>
<dbReference type="Proteomes" id="UP000095768">
    <property type="component" value="Unassembled WGS sequence"/>
</dbReference>
<dbReference type="AlphaFoldDB" id="A0A1D4I348"/>
<dbReference type="Pfam" id="PF00501">
    <property type="entry name" value="AMP-binding"/>
    <property type="match status" value="1"/>
</dbReference>
<proteinExistence type="inferred from homology"/>
<evidence type="ECO:0000313" key="8">
    <source>
        <dbReference type="EMBL" id="SCS43944.1"/>
    </source>
</evidence>
<evidence type="ECO:0000313" key="7">
    <source>
        <dbReference type="EMBL" id="SCS22058.1"/>
    </source>
</evidence>
<evidence type="ECO:0000256" key="3">
    <source>
        <dbReference type="ARBA" id="ARBA00022598"/>
    </source>
</evidence>
<reference evidence="8 10" key="2">
    <citation type="submission" date="2016-09" db="EMBL/GenBank/DDBJ databases">
        <authorList>
            <consortium name="Pathogen Informatics"/>
        </authorList>
    </citation>
    <scope>NUCLEOTIDE SEQUENCE [LARGE SCALE GENOMIC DNA]</scope>
    <source>
        <strain evidence="8 10">82B</strain>
    </source>
</reference>
<dbReference type="GO" id="GO:0006631">
    <property type="term" value="P:fatty acid metabolic process"/>
    <property type="evidence" value="ECO:0007669"/>
    <property type="project" value="TreeGrafter"/>
</dbReference>